<evidence type="ECO:0000313" key="2">
    <source>
        <dbReference type="Proteomes" id="UP000680866"/>
    </source>
</evidence>
<dbReference type="RefSeq" id="WP_212825542.1">
    <property type="nucleotide sequence ID" value="NZ_AP023359.1"/>
</dbReference>
<accession>A0A810N2S8</accession>
<evidence type="ECO:0000313" key="1">
    <source>
        <dbReference type="EMBL" id="BCJ65835.1"/>
    </source>
</evidence>
<sequence>MTDEPDRIERQIDIDAPAARVWTLIAEPGWYINENRIVEHRIERSGDLDIVHDPVHGPFAIRTVALDEPRYAAFRWLADPDRPDAPSTLVEFWIEETSPDSVVLKVAESGFATLPGDERERRTRLAENEQGWITELALAKRHLEGLATGVDG</sequence>
<dbReference type="AlphaFoldDB" id="A0A810N2S8"/>
<reference evidence="1" key="1">
    <citation type="submission" date="2020-08" db="EMBL/GenBank/DDBJ databases">
        <title>Whole genome shotgun sequence of Polymorphospora rubra NBRC 101157.</title>
        <authorList>
            <person name="Komaki H."/>
            <person name="Tamura T."/>
        </authorList>
    </citation>
    <scope>NUCLEOTIDE SEQUENCE</scope>
    <source>
        <strain evidence="1">NBRC 101157</strain>
    </source>
</reference>
<dbReference type="InterPro" id="IPR023393">
    <property type="entry name" value="START-like_dom_sf"/>
</dbReference>
<dbReference type="Proteomes" id="UP000680866">
    <property type="component" value="Chromosome"/>
</dbReference>
<dbReference type="KEGG" id="pry:Prubr_28560"/>
<organism evidence="1 2">
    <name type="scientific">Polymorphospora rubra</name>
    <dbReference type="NCBI Taxonomy" id="338584"/>
    <lineage>
        <taxon>Bacteria</taxon>
        <taxon>Bacillati</taxon>
        <taxon>Actinomycetota</taxon>
        <taxon>Actinomycetes</taxon>
        <taxon>Micromonosporales</taxon>
        <taxon>Micromonosporaceae</taxon>
        <taxon>Polymorphospora</taxon>
    </lineage>
</organism>
<dbReference type="SUPFAM" id="SSF55961">
    <property type="entry name" value="Bet v1-like"/>
    <property type="match status" value="1"/>
</dbReference>
<dbReference type="EMBL" id="AP023359">
    <property type="protein sequence ID" value="BCJ65835.1"/>
    <property type="molecule type" value="Genomic_DNA"/>
</dbReference>
<name>A0A810N2S8_9ACTN</name>
<dbReference type="Gene3D" id="3.30.530.20">
    <property type="match status" value="1"/>
</dbReference>
<proteinExistence type="predicted"/>
<protein>
    <submittedName>
        <fullName evidence="1">Toxin</fullName>
    </submittedName>
</protein>
<gene>
    <name evidence="1" type="ORF">Prubr_28560</name>
</gene>
<keyword evidence="2" id="KW-1185">Reference proteome</keyword>